<feature type="region of interest" description="Disordered" evidence="1">
    <location>
        <begin position="119"/>
        <end position="155"/>
    </location>
</feature>
<dbReference type="OrthoDB" id="10439779at2759"/>
<feature type="compositionally biased region" description="Basic residues" evidence="1">
    <location>
        <begin position="133"/>
        <end position="143"/>
    </location>
</feature>
<gene>
    <name evidence="2" type="ORF">HYALB_00010345</name>
</gene>
<sequence>MAKNRAHPPAIDGLRIDERQSIIDKIVDAIQNNPNEVILSHQGAISKEDLQRLWQSFESKIQPTKLTDEASSASAIGHAVWNHFYKQTHADAHFSDSQVQQTIPRIKVATGRQGFISKQKRTHPEMAEASGKTVKRALRKKARTDRAAATPAQDKDVDDEAISIIQNIREEIHRNPEAVKQIATRRHWRFIRRPFFAEEPPRFSTNTKPTTNSSSFEKLEKPVSHREDIARHHYPQTSPEQHQRQNLAPKESSTAKQTHVGDNAQDISGPSWPVRYTLWKERTENPEQSQPLDMEAQTGIDSCHHQSATQSIPALRPQADHPFTYNPPQIHHTEPAKPPKPSMNTNSPPSGIRVGKSIGNIKGFAPTNSKTTPKTKSHTTPRPNKPTIPPTMDHSTSSTKTQTNSQPKAKPNSTMHHPLPRKPSLDLSRDVEMPPPSSEKPTHPPVPQPRPSPPTETAAQRALREEHARAEKLFWIDLEASLGVNQ</sequence>
<name>A0A9N9LJY3_9HELO</name>
<keyword evidence="3" id="KW-1185">Reference proteome</keyword>
<evidence type="ECO:0000256" key="1">
    <source>
        <dbReference type="SAM" id="MobiDB-lite"/>
    </source>
</evidence>
<feature type="compositionally biased region" description="Pro residues" evidence="1">
    <location>
        <begin position="433"/>
        <end position="454"/>
    </location>
</feature>
<dbReference type="AlphaFoldDB" id="A0A9N9LJY3"/>
<feature type="compositionally biased region" description="Low complexity" evidence="1">
    <location>
        <begin position="204"/>
        <end position="215"/>
    </location>
</feature>
<dbReference type="EMBL" id="CAJVRM010000098">
    <property type="protein sequence ID" value="CAG8974277.1"/>
    <property type="molecule type" value="Genomic_DNA"/>
</dbReference>
<organism evidence="2 3">
    <name type="scientific">Hymenoscyphus albidus</name>
    <dbReference type="NCBI Taxonomy" id="595503"/>
    <lineage>
        <taxon>Eukaryota</taxon>
        <taxon>Fungi</taxon>
        <taxon>Dikarya</taxon>
        <taxon>Ascomycota</taxon>
        <taxon>Pezizomycotina</taxon>
        <taxon>Leotiomycetes</taxon>
        <taxon>Helotiales</taxon>
        <taxon>Helotiaceae</taxon>
        <taxon>Hymenoscyphus</taxon>
    </lineage>
</organism>
<feature type="compositionally biased region" description="Low complexity" evidence="1">
    <location>
        <begin position="395"/>
        <end position="406"/>
    </location>
</feature>
<feature type="compositionally biased region" description="Polar residues" evidence="1">
    <location>
        <begin position="235"/>
        <end position="257"/>
    </location>
</feature>
<feature type="region of interest" description="Disordered" evidence="1">
    <location>
        <begin position="199"/>
        <end position="271"/>
    </location>
</feature>
<evidence type="ECO:0000313" key="3">
    <source>
        <dbReference type="Proteomes" id="UP000701801"/>
    </source>
</evidence>
<evidence type="ECO:0000313" key="2">
    <source>
        <dbReference type="EMBL" id="CAG8974277.1"/>
    </source>
</evidence>
<proteinExistence type="predicted"/>
<accession>A0A9N9LJY3</accession>
<protein>
    <submittedName>
        <fullName evidence="2">Uncharacterized protein</fullName>
    </submittedName>
</protein>
<reference evidence="2" key="1">
    <citation type="submission" date="2021-07" db="EMBL/GenBank/DDBJ databases">
        <authorList>
            <person name="Durling M."/>
        </authorList>
    </citation>
    <scope>NUCLEOTIDE SEQUENCE</scope>
</reference>
<feature type="compositionally biased region" description="Basic and acidic residues" evidence="1">
    <location>
        <begin position="423"/>
        <end position="432"/>
    </location>
</feature>
<feature type="region of interest" description="Disordered" evidence="1">
    <location>
        <begin position="317"/>
        <end position="466"/>
    </location>
</feature>
<feature type="compositionally biased region" description="Basic and acidic residues" evidence="1">
    <location>
        <begin position="217"/>
        <end position="231"/>
    </location>
</feature>
<dbReference type="Proteomes" id="UP000701801">
    <property type="component" value="Unassembled WGS sequence"/>
</dbReference>
<comment type="caution">
    <text evidence="2">The sequence shown here is derived from an EMBL/GenBank/DDBJ whole genome shotgun (WGS) entry which is preliminary data.</text>
</comment>